<protein>
    <submittedName>
        <fullName evidence="1">Uncharacterized protein</fullName>
    </submittedName>
</protein>
<organism evidence="1 2">
    <name type="scientific">Metabacillus litoralis</name>
    <dbReference type="NCBI Taxonomy" id="152268"/>
    <lineage>
        <taxon>Bacteria</taxon>
        <taxon>Bacillati</taxon>
        <taxon>Bacillota</taxon>
        <taxon>Bacilli</taxon>
        <taxon>Bacillales</taxon>
        <taxon>Bacillaceae</taxon>
        <taxon>Metabacillus</taxon>
    </lineage>
</organism>
<gene>
    <name evidence="1" type="ORF">A6K24_14630</name>
</gene>
<reference evidence="2" key="1">
    <citation type="submission" date="2016-04" db="EMBL/GenBank/DDBJ databases">
        <authorList>
            <person name="Lyu Z."/>
            <person name="Lyu W."/>
        </authorList>
    </citation>
    <scope>NUCLEOTIDE SEQUENCE [LARGE SCALE GENOMIC DNA]</scope>
    <source>
        <strain evidence="2">C44</strain>
    </source>
</reference>
<comment type="caution">
    <text evidence="1">The sequence shown here is derived from an EMBL/GenBank/DDBJ whole genome shotgun (WGS) entry which is preliminary data.</text>
</comment>
<name>A0A179T6C3_9BACI</name>
<sequence>MKKMNHDFFKHPDISRFRADDEDVNAYVQSIIRNTNKQEILSWINHLSDHDLHSLITPYITEKMTEELAEEELS</sequence>
<evidence type="ECO:0000313" key="1">
    <source>
        <dbReference type="EMBL" id="OAS88689.1"/>
    </source>
</evidence>
<evidence type="ECO:0000313" key="2">
    <source>
        <dbReference type="Proteomes" id="UP000078534"/>
    </source>
</evidence>
<dbReference type="STRING" id="152268.A6K24_14630"/>
<accession>A0A179T6C3</accession>
<keyword evidence="2" id="KW-1185">Reference proteome</keyword>
<dbReference type="AlphaFoldDB" id="A0A179T6C3"/>
<dbReference type="Proteomes" id="UP000078534">
    <property type="component" value="Unassembled WGS sequence"/>
</dbReference>
<dbReference type="EMBL" id="LWSG01000002">
    <property type="protein sequence ID" value="OAS88689.1"/>
    <property type="molecule type" value="Genomic_DNA"/>
</dbReference>
<proteinExistence type="predicted"/>